<evidence type="ECO:0000256" key="3">
    <source>
        <dbReference type="ARBA" id="ARBA00022806"/>
    </source>
</evidence>
<evidence type="ECO:0000313" key="8">
    <source>
        <dbReference type="Proteomes" id="UP000278440"/>
    </source>
</evidence>
<dbReference type="InterPro" id="IPR014001">
    <property type="entry name" value="Helicase_ATP-bd"/>
</dbReference>
<dbReference type="SMART" id="SM00490">
    <property type="entry name" value="HELICc"/>
    <property type="match status" value="1"/>
</dbReference>
<dbReference type="PROSITE" id="PS51194">
    <property type="entry name" value="HELICASE_CTER"/>
    <property type="match status" value="1"/>
</dbReference>
<proteinExistence type="predicted"/>
<dbReference type="CDD" id="cd18793">
    <property type="entry name" value="SF2_C_SNF"/>
    <property type="match status" value="1"/>
</dbReference>
<name>A0A495Y4G6_9MICO</name>
<keyword evidence="8" id="KW-1185">Reference proteome</keyword>
<dbReference type="InterPro" id="IPR057342">
    <property type="entry name" value="DEXDc_RapA"/>
</dbReference>
<accession>A0A495Y4G6</accession>
<feature type="domain" description="Helicase ATP-binding" evidence="5">
    <location>
        <begin position="120"/>
        <end position="289"/>
    </location>
</feature>
<evidence type="ECO:0000259" key="6">
    <source>
        <dbReference type="PROSITE" id="PS51194"/>
    </source>
</evidence>
<dbReference type="Proteomes" id="UP000278440">
    <property type="component" value="Unassembled WGS sequence"/>
</dbReference>
<dbReference type="GO" id="GO:0004386">
    <property type="term" value="F:helicase activity"/>
    <property type="evidence" value="ECO:0007669"/>
    <property type="project" value="UniProtKB-KW"/>
</dbReference>
<dbReference type="PANTHER" id="PTHR45766">
    <property type="entry name" value="DNA ANNEALING HELICASE AND ENDONUCLEASE ZRANB3 FAMILY MEMBER"/>
    <property type="match status" value="1"/>
</dbReference>
<dbReference type="InterPro" id="IPR027417">
    <property type="entry name" value="P-loop_NTPase"/>
</dbReference>
<evidence type="ECO:0000313" key="7">
    <source>
        <dbReference type="EMBL" id="RKT79418.1"/>
    </source>
</evidence>
<dbReference type="Pfam" id="PF00271">
    <property type="entry name" value="Helicase_C"/>
    <property type="match status" value="1"/>
</dbReference>
<dbReference type="GO" id="GO:0005524">
    <property type="term" value="F:ATP binding"/>
    <property type="evidence" value="ECO:0007669"/>
    <property type="project" value="UniProtKB-KW"/>
</dbReference>
<organism evidence="7 8">
    <name type="scientific">Terracoccus luteus</name>
    <dbReference type="NCBI Taxonomy" id="53356"/>
    <lineage>
        <taxon>Bacteria</taxon>
        <taxon>Bacillati</taxon>
        <taxon>Actinomycetota</taxon>
        <taxon>Actinomycetes</taxon>
        <taxon>Micrococcales</taxon>
        <taxon>Intrasporangiaceae</taxon>
        <taxon>Terracoccus</taxon>
    </lineage>
</organism>
<dbReference type="Gene3D" id="3.40.50.300">
    <property type="entry name" value="P-loop containing nucleotide triphosphate hydrolases"/>
    <property type="match status" value="1"/>
</dbReference>
<dbReference type="EMBL" id="RBXT01000001">
    <property type="protein sequence ID" value="RKT79418.1"/>
    <property type="molecule type" value="Genomic_DNA"/>
</dbReference>
<sequence length="960" mass="105592">MQGNLEVAPGSVVMVRDEEWLVTGVQSTADGWLLTVQGLSELVRDTTATFYESLDDITVVDPAKTMVVADDSPGYRRSRLWLEATLRKTALPVDDPSLAVSSQVLADPLDYQHAAVQRALDPANLRPRILLADAVGLGKTLEIGMILSELVRRGRGDRILIVSPRHVLEQMQHEMWTRFALPFVRLDSVGIQRVRQKLPATRNPFTMYKRAIISIDTLKNDRYLNHLRKHRWDAVVIDESHGVTNSQTQNNRLARVLAPNTDALILASATPHNGNAESFAELIRLLEPTAVRPGGELVEDEVRRLIVRRHRYSPEVAGVVGADWAERAEPRHLLVPASPEEDAVADELADVWLHPKGSSPHSGGNSLFPWTLAKAFLSSPAALVESCRQRRSKLNPQHPGEAREVEALERLTILAEAALKATHANQATGKYAGLVKRLKEIGVGKGKPERAVIFAERIATLAWLRESLRKDLGFSAGEVRILHGGLTDQEQQEIVEEFKQTSSPVRVLVTGDVASEGVNLHLQCHNLIHFDIPWSLIRIEQRNGRIDRYGQKHSPEITTLLLEPSHPTFSGDLRVLSKLLEKEQEAHTALGDSASLMGKFDVKAEEDEIRKVLAGQARLDDVVATPEHVAQDNSVLGLLARLQQLGRVTPPADQTTTAAASSLYATEVDFLEEALQQAYTVPDASSSHGGVRWRRHDAEQIVEFEPPADLRARLDVLPQSYLAERQVTKRLLLATSKAKGKSLLEAALADGGGSSWPEAHYLGPLHPVIDWASDRALASLARNQVFAVRGDVDLPTVLLLGTLTNKRGLTVSSVWLSVQFINPKAAAHTIIELHDSAADMLGMAGVGLSMTNPGRVAHTDTLTTLIPYAVDEARKRMASQFAAAEHEAAKQVAEWSSRVDDWTHDASALIQRSEIKSRRVSVEEEKRLAGGRMPDRQLVRPLLVVLPQGHPIENNQAGGA</sequence>
<comment type="caution">
    <text evidence="7">The sequence shown here is derived from an EMBL/GenBank/DDBJ whole genome shotgun (WGS) entry which is preliminary data.</text>
</comment>
<dbReference type="SUPFAM" id="SSF52540">
    <property type="entry name" value="P-loop containing nucleoside triphosphate hydrolases"/>
    <property type="match status" value="2"/>
</dbReference>
<evidence type="ECO:0000256" key="4">
    <source>
        <dbReference type="ARBA" id="ARBA00022840"/>
    </source>
</evidence>
<dbReference type="SMART" id="SM00487">
    <property type="entry name" value="DEXDc"/>
    <property type="match status" value="1"/>
</dbReference>
<reference evidence="7 8" key="1">
    <citation type="submission" date="2018-10" db="EMBL/GenBank/DDBJ databases">
        <title>Sequencing the genomes of 1000 actinobacteria strains.</title>
        <authorList>
            <person name="Klenk H.-P."/>
        </authorList>
    </citation>
    <scope>NUCLEOTIDE SEQUENCE [LARGE SCALE GENOMIC DNA]</scope>
    <source>
        <strain evidence="7 8">DSM 44267</strain>
    </source>
</reference>
<evidence type="ECO:0000259" key="5">
    <source>
        <dbReference type="PROSITE" id="PS51192"/>
    </source>
</evidence>
<dbReference type="Gene3D" id="3.40.50.10810">
    <property type="entry name" value="Tandem AAA-ATPase domain"/>
    <property type="match status" value="1"/>
</dbReference>
<keyword evidence="3 7" id="KW-0347">Helicase</keyword>
<keyword evidence="4" id="KW-0067">ATP-binding</keyword>
<dbReference type="InterPro" id="IPR038718">
    <property type="entry name" value="SNF2-like_sf"/>
</dbReference>
<evidence type="ECO:0000256" key="1">
    <source>
        <dbReference type="ARBA" id="ARBA00022741"/>
    </source>
</evidence>
<dbReference type="GO" id="GO:0016787">
    <property type="term" value="F:hydrolase activity"/>
    <property type="evidence" value="ECO:0007669"/>
    <property type="project" value="UniProtKB-KW"/>
</dbReference>
<evidence type="ECO:0000256" key="2">
    <source>
        <dbReference type="ARBA" id="ARBA00022801"/>
    </source>
</evidence>
<gene>
    <name evidence="7" type="ORF">DFJ68_2888</name>
</gene>
<dbReference type="PROSITE" id="PS51192">
    <property type="entry name" value="HELICASE_ATP_BIND_1"/>
    <property type="match status" value="1"/>
</dbReference>
<feature type="domain" description="Helicase C-terminal" evidence="6">
    <location>
        <begin position="433"/>
        <end position="598"/>
    </location>
</feature>
<keyword evidence="2" id="KW-0378">Hydrolase</keyword>
<dbReference type="Pfam" id="PF00176">
    <property type="entry name" value="SNF2-rel_dom"/>
    <property type="match status" value="1"/>
</dbReference>
<dbReference type="CDD" id="cd18011">
    <property type="entry name" value="DEXDc_RapA"/>
    <property type="match status" value="1"/>
</dbReference>
<dbReference type="InterPro" id="IPR000330">
    <property type="entry name" value="SNF2_N"/>
</dbReference>
<dbReference type="AlphaFoldDB" id="A0A495Y4G6"/>
<dbReference type="PANTHER" id="PTHR45766:SF6">
    <property type="entry name" value="SWI_SNF-RELATED MATRIX-ASSOCIATED ACTIN-DEPENDENT REGULATOR OF CHROMATIN SUBFAMILY A-LIKE PROTEIN 1"/>
    <property type="match status" value="1"/>
</dbReference>
<dbReference type="InterPro" id="IPR049730">
    <property type="entry name" value="SNF2/RAD54-like_C"/>
</dbReference>
<keyword evidence="1" id="KW-0547">Nucleotide-binding</keyword>
<dbReference type="InterPro" id="IPR001650">
    <property type="entry name" value="Helicase_C-like"/>
</dbReference>
<protein>
    <submittedName>
        <fullName evidence="7">SNF2 family DNA or RNA helicase</fullName>
    </submittedName>
</protein>